<keyword evidence="4" id="KW-0472">Membrane</keyword>
<evidence type="ECO:0000256" key="2">
    <source>
        <dbReference type="ARBA" id="ARBA00006275"/>
    </source>
</evidence>
<dbReference type="PROSITE" id="PS51257">
    <property type="entry name" value="PROKAR_LIPOPROTEIN"/>
    <property type="match status" value="1"/>
</dbReference>
<dbReference type="Gene3D" id="1.25.40.900">
    <property type="match status" value="1"/>
</dbReference>
<accession>A0A3E4Z866</accession>
<proteinExistence type="inferred from homology"/>
<keyword evidence="3" id="KW-0732">Signal</keyword>
<dbReference type="CDD" id="cd08977">
    <property type="entry name" value="SusD"/>
    <property type="match status" value="1"/>
</dbReference>
<comment type="subcellular location">
    <subcellularLocation>
        <location evidence="1">Cell outer membrane</location>
    </subcellularLocation>
</comment>
<dbReference type="Pfam" id="PF14322">
    <property type="entry name" value="SusD-like_3"/>
    <property type="match status" value="1"/>
</dbReference>
<feature type="domain" description="SusD-like N-terminal" evidence="7">
    <location>
        <begin position="96"/>
        <end position="237"/>
    </location>
</feature>
<dbReference type="EMBL" id="QSTW01000010">
    <property type="protein sequence ID" value="RGM91023.1"/>
    <property type="molecule type" value="Genomic_DNA"/>
</dbReference>
<dbReference type="Proteomes" id="UP000260814">
    <property type="component" value="Unassembled WGS sequence"/>
</dbReference>
<evidence type="ECO:0000259" key="7">
    <source>
        <dbReference type="Pfam" id="PF14322"/>
    </source>
</evidence>
<organism evidence="8 9">
    <name type="scientific">Phocaeicola plebeius</name>
    <dbReference type="NCBI Taxonomy" id="310297"/>
    <lineage>
        <taxon>Bacteria</taxon>
        <taxon>Pseudomonadati</taxon>
        <taxon>Bacteroidota</taxon>
        <taxon>Bacteroidia</taxon>
        <taxon>Bacteroidales</taxon>
        <taxon>Bacteroidaceae</taxon>
        <taxon>Phocaeicola</taxon>
    </lineage>
</organism>
<sequence length="478" mass="53318">MKTTINTIFAAMLTGATLLSSCDDYLTTLPSDSLVSEGAITTEEDTKTAVNGLYQGLISATDPTSNVSYNYYGTDFITRPEVGGDDIQTRMVGDRTENFYRFTDRQNNAKESLWYVPYVLINRANVLLEAIEEGNIPMTDVTKNSQGEALAIRALAHFNLLITYGTPYQKDNGASLGVPVVTSVLDATALPERLTVAQGYEAVLTDLTNALNLISENKTYGHINRWGVKALMARVNLYKGNYDEAYNYAKDVVEHSGYTLVPNSEYIEMWGKRENSESIFDLDLSSTMYSGSRELIGAVVAPSSYGAMVATTDFLNLLNEDPSDVRLGLLINDKEGKKRVINKYPGLDGNVIVNNIRVIRLSDIYLIGAEAALRKNTPDQKLADEYLYQIRHRANPNNTKITATIDLIKKERRKELVMEGHRLYDILRVGDTVERKGGTHFLNGEDLITVNWNDYRTIMPIPQAEIDANPQIKQNPSY</sequence>
<dbReference type="GO" id="GO:0009279">
    <property type="term" value="C:cell outer membrane"/>
    <property type="evidence" value="ECO:0007669"/>
    <property type="project" value="UniProtKB-SubCell"/>
</dbReference>
<dbReference type="Gene3D" id="1.25.40.390">
    <property type="match status" value="1"/>
</dbReference>
<evidence type="ECO:0000256" key="4">
    <source>
        <dbReference type="ARBA" id="ARBA00023136"/>
    </source>
</evidence>
<evidence type="ECO:0000259" key="6">
    <source>
        <dbReference type="Pfam" id="PF07980"/>
    </source>
</evidence>
<dbReference type="InterPro" id="IPR033985">
    <property type="entry name" value="SusD-like_N"/>
</dbReference>
<evidence type="ECO:0000256" key="3">
    <source>
        <dbReference type="ARBA" id="ARBA00022729"/>
    </source>
</evidence>
<protein>
    <submittedName>
        <fullName evidence="8">RagB/SusD family nutrient uptake outer membrane protein</fullName>
    </submittedName>
</protein>
<evidence type="ECO:0000256" key="5">
    <source>
        <dbReference type="ARBA" id="ARBA00023237"/>
    </source>
</evidence>
<dbReference type="InterPro" id="IPR012944">
    <property type="entry name" value="SusD_RagB_dom"/>
</dbReference>
<dbReference type="Gene3D" id="2.20.20.130">
    <property type="match status" value="1"/>
</dbReference>
<dbReference type="RefSeq" id="WP_117701926.1">
    <property type="nucleotide sequence ID" value="NZ_JAQCSP010000002.1"/>
</dbReference>
<dbReference type="Pfam" id="PF07980">
    <property type="entry name" value="SusD_RagB"/>
    <property type="match status" value="1"/>
</dbReference>
<feature type="domain" description="RagB/SusD" evidence="6">
    <location>
        <begin position="354"/>
        <end position="478"/>
    </location>
</feature>
<reference evidence="8 9" key="1">
    <citation type="submission" date="2018-08" db="EMBL/GenBank/DDBJ databases">
        <title>A genome reference for cultivated species of the human gut microbiota.</title>
        <authorList>
            <person name="Zou Y."/>
            <person name="Xue W."/>
            <person name="Luo G."/>
        </authorList>
    </citation>
    <scope>NUCLEOTIDE SEQUENCE [LARGE SCALE GENOMIC DNA]</scope>
    <source>
        <strain evidence="8 9">OM06-2</strain>
    </source>
</reference>
<dbReference type="AlphaFoldDB" id="A0A3E4Z866"/>
<gene>
    <name evidence="8" type="ORF">DXB87_08920</name>
</gene>
<comment type="similarity">
    <text evidence="2">Belongs to the SusD family.</text>
</comment>
<evidence type="ECO:0000313" key="9">
    <source>
        <dbReference type="Proteomes" id="UP000260814"/>
    </source>
</evidence>
<dbReference type="InterPro" id="IPR011990">
    <property type="entry name" value="TPR-like_helical_dom_sf"/>
</dbReference>
<comment type="caution">
    <text evidence="8">The sequence shown here is derived from an EMBL/GenBank/DDBJ whole genome shotgun (WGS) entry which is preliminary data.</text>
</comment>
<evidence type="ECO:0000256" key="1">
    <source>
        <dbReference type="ARBA" id="ARBA00004442"/>
    </source>
</evidence>
<dbReference type="SUPFAM" id="SSF48452">
    <property type="entry name" value="TPR-like"/>
    <property type="match status" value="1"/>
</dbReference>
<evidence type="ECO:0000313" key="8">
    <source>
        <dbReference type="EMBL" id="RGM91023.1"/>
    </source>
</evidence>
<keyword evidence="5" id="KW-0998">Cell outer membrane</keyword>
<name>A0A3E4Z866_9BACT</name>